<dbReference type="Proteomes" id="UP001479290">
    <property type="component" value="Unassembled WGS sequence"/>
</dbReference>
<protein>
    <recommendedName>
        <fullName evidence="6">THAP-type domain-containing protein</fullName>
    </recommendedName>
</protein>
<evidence type="ECO:0000313" key="8">
    <source>
        <dbReference type="Proteomes" id="UP001479290"/>
    </source>
</evidence>
<organism evidence="7 8">
    <name type="scientific">Culter alburnus</name>
    <name type="common">Topmouth culter</name>
    <dbReference type="NCBI Taxonomy" id="194366"/>
    <lineage>
        <taxon>Eukaryota</taxon>
        <taxon>Metazoa</taxon>
        <taxon>Chordata</taxon>
        <taxon>Craniata</taxon>
        <taxon>Vertebrata</taxon>
        <taxon>Euteleostomi</taxon>
        <taxon>Actinopterygii</taxon>
        <taxon>Neopterygii</taxon>
        <taxon>Teleostei</taxon>
        <taxon>Ostariophysi</taxon>
        <taxon>Cypriniformes</taxon>
        <taxon>Xenocyprididae</taxon>
        <taxon>Xenocypridinae</taxon>
        <taxon>Culter</taxon>
    </lineage>
</organism>
<proteinExistence type="predicted"/>
<name>A0AAW1ZT99_CULAL</name>
<keyword evidence="4 5" id="KW-0238">DNA-binding</keyword>
<dbReference type="EMBL" id="JAWDJR010000013">
    <property type="protein sequence ID" value="KAK9964741.1"/>
    <property type="molecule type" value="Genomic_DNA"/>
</dbReference>
<keyword evidence="1" id="KW-0479">Metal-binding</keyword>
<comment type="caution">
    <text evidence="7">The sequence shown here is derived from an EMBL/GenBank/DDBJ whole genome shotgun (WGS) entry which is preliminary data.</text>
</comment>
<evidence type="ECO:0000256" key="2">
    <source>
        <dbReference type="ARBA" id="ARBA00022771"/>
    </source>
</evidence>
<reference evidence="7 8" key="1">
    <citation type="submission" date="2024-05" db="EMBL/GenBank/DDBJ databases">
        <title>A high-quality chromosomal-level genome assembly of Topmouth culter (Culter alburnus).</title>
        <authorList>
            <person name="Zhao H."/>
        </authorList>
    </citation>
    <scope>NUCLEOTIDE SEQUENCE [LARGE SCALE GENOMIC DNA]</scope>
    <source>
        <strain evidence="7">CATC2023</strain>
        <tissue evidence="7">Muscle</tissue>
    </source>
</reference>
<gene>
    <name evidence="7" type="ORF">ABG768_005886</name>
</gene>
<dbReference type="AlphaFoldDB" id="A0AAW1ZT99"/>
<accession>A0AAW1ZT99</accession>
<evidence type="ECO:0000313" key="7">
    <source>
        <dbReference type="EMBL" id="KAK9964741.1"/>
    </source>
</evidence>
<dbReference type="SUPFAM" id="SSF57716">
    <property type="entry name" value="Glucocorticoid receptor-like (DNA-binding domain)"/>
    <property type="match status" value="1"/>
</dbReference>
<evidence type="ECO:0000256" key="4">
    <source>
        <dbReference type="ARBA" id="ARBA00023125"/>
    </source>
</evidence>
<evidence type="ECO:0000259" key="6">
    <source>
        <dbReference type="PROSITE" id="PS50950"/>
    </source>
</evidence>
<dbReference type="Pfam" id="PF05485">
    <property type="entry name" value="THAP"/>
    <property type="match status" value="1"/>
</dbReference>
<keyword evidence="2 5" id="KW-0863">Zinc-finger</keyword>
<dbReference type="SMART" id="SM00980">
    <property type="entry name" value="THAP"/>
    <property type="match status" value="1"/>
</dbReference>
<keyword evidence="3" id="KW-0862">Zinc</keyword>
<keyword evidence="8" id="KW-1185">Reference proteome</keyword>
<dbReference type="InterPro" id="IPR006612">
    <property type="entry name" value="THAP_Znf"/>
</dbReference>
<evidence type="ECO:0000256" key="1">
    <source>
        <dbReference type="ARBA" id="ARBA00022723"/>
    </source>
</evidence>
<evidence type="ECO:0000256" key="5">
    <source>
        <dbReference type="PROSITE-ProRule" id="PRU00309"/>
    </source>
</evidence>
<evidence type="ECO:0000256" key="3">
    <source>
        <dbReference type="ARBA" id="ARBA00022833"/>
    </source>
</evidence>
<dbReference type="GO" id="GO:0003677">
    <property type="term" value="F:DNA binding"/>
    <property type="evidence" value="ECO:0007669"/>
    <property type="project" value="UniProtKB-UniRule"/>
</dbReference>
<dbReference type="PROSITE" id="PS50950">
    <property type="entry name" value="ZF_THAP"/>
    <property type="match status" value="1"/>
</dbReference>
<dbReference type="GO" id="GO:0008270">
    <property type="term" value="F:zinc ion binding"/>
    <property type="evidence" value="ECO:0007669"/>
    <property type="project" value="UniProtKB-KW"/>
</dbReference>
<sequence length="197" mass="22711">MPMICVVIGCTNRSNRETTKSFYRVPKVVAHRGETWKKLTEKRREKWLENLYLRSSGAESANARVCSDHFVKGCPSALNEVESVDWAPTVKLGHQKRKPKSKALRKRTERIKVKEEAAEVLLDLHESPENPEQKIKLEMLHYQQGAECQTDLTMDDIKRMEDVCKQTQSFQKNEDLTKLHTGLPKFFVLVPVFNATV</sequence>
<feature type="domain" description="THAP-type" evidence="6">
    <location>
        <begin position="1"/>
        <end position="91"/>
    </location>
</feature>